<proteinExistence type="inferred from homology"/>
<dbReference type="RefSeq" id="WP_151528020.1">
    <property type="nucleotide sequence ID" value="NZ_CP134225.1"/>
</dbReference>
<comment type="subcellular location">
    <subcellularLocation>
        <location evidence="1 7">Cytoplasm</location>
    </subcellularLocation>
</comment>
<dbReference type="PANTHER" id="PTHR11579:SF0">
    <property type="entry name" value="PROTEIN-L-ISOASPARTATE(D-ASPARTATE) O-METHYLTRANSFERASE"/>
    <property type="match status" value="1"/>
</dbReference>
<evidence type="ECO:0000256" key="2">
    <source>
        <dbReference type="ARBA" id="ARBA00005369"/>
    </source>
</evidence>
<dbReference type="GO" id="GO:0005737">
    <property type="term" value="C:cytoplasm"/>
    <property type="evidence" value="ECO:0007669"/>
    <property type="project" value="UniProtKB-SubCell"/>
</dbReference>
<protein>
    <recommendedName>
        <fullName evidence="7">Protein-L-isoaspartate O-methyltransferase</fullName>
        <ecNumber evidence="7">2.1.1.77</ecNumber>
    </recommendedName>
    <alternativeName>
        <fullName evidence="7">L-isoaspartyl protein carboxyl methyltransferase</fullName>
    </alternativeName>
    <alternativeName>
        <fullName evidence="7">Protein L-isoaspartyl methyltransferase</fullName>
    </alternativeName>
    <alternativeName>
        <fullName evidence="7">Protein-beta-aspartate methyltransferase</fullName>
        <shortName evidence="7">PIMT</shortName>
    </alternativeName>
</protein>
<dbReference type="NCBIfam" id="NF001453">
    <property type="entry name" value="PRK00312.1"/>
    <property type="match status" value="1"/>
</dbReference>
<keyword evidence="6 7" id="KW-0949">S-adenosyl-L-methionine</keyword>
<dbReference type="InterPro" id="IPR029063">
    <property type="entry name" value="SAM-dependent_MTases_sf"/>
</dbReference>
<dbReference type="CDD" id="cd02440">
    <property type="entry name" value="AdoMet_MTases"/>
    <property type="match status" value="1"/>
</dbReference>
<dbReference type="HAMAP" id="MF_00090">
    <property type="entry name" value="PIMT"/>
    <property type="match status" value="1"/>
</dbReference>
<dbReference type="Proteomes" id="UP000887300">
    <property type="component" value="Unassembled WGS sequence"/>
</dbReference>
<comment type="caution">
    <text evidence="8">The sequence shown here is derived from an EMBL/GenBank/DDBJ whole genome shotgun (WGS) entry which is preliminary data.</text>
</comment>
<dbReference type="PROSITE" id="PS01279">
    <property type="entry name" value="PCMT"/>
    <property type="match status" value="1"/>
</dbReference>
<sequence length="242" mass="26197">MAASLLALSREVGMISPRTRGRMVLRLRADGIRDERVLDAMNRVPRHRFVAQALAGRAYEPVSLPIGYGQTISQPWMVARMMEAILEEREEVPRRVLEIGTGSAYQTAVLAELGAEVFSIERIGPLQERATALLGRLGYRQVHLQHGDGSGGWPEKAPFDAIVITAAVPCALAPLYRQLCAGGSLVMPVEEGGGQHLQVSHWDGNAARVIALGSCHFVPLLAGTVSVASGECADDKRDRRRG</sequence>
<feature type="active site" evidence="7">
    <location>
        <position position="73"/>
    </location>
</feature>
<dbReference type="Gene3D" id="3.40.50.150">
    <property type="entry name" value="Vaccinia Virus protein VP39"/>
    <property type="match status" value="1"/>
</dbReference>
<dbReference type="Pfam" id="PF01135">
    <property type="entry name" value="PCMT"/>
    <property type="match status" value="1"/>
</dbReference>
<evidence type="ECO:0000256" key="7">
    <source>
        <dbReference type="HAMAP-Rule" id="MF_00090"/>
    </source>
</evidence>
<dbReference type="NCBIfam" id="TIGR00080">
    <property type="entry name" value="pimt"/>
    <property type="match status" value="1"/>
</dbReference>
<gene>
    <name evidence="7" type="primary">pcm</name>
    <name evidence="8" type="ORF">HF568_02225</name>
</gene>
<dbReference type="InterPro" id="IPR000682">
    <property type="entry name" value="PCMT"/>
</dbReference>
<dbReference type="PANTHER" id="PTHR11579">
    <property type="entry name" value="PROTEIN-L-ISOASPARTATE O-METHYLTRANSFERASE"/>
    <property type="match status" value="1"/>
</dbReference>
<evidence type="ECO:0000256" key="1">
    <source>
        <dbReference type="ARBA" id="ARBA00004496"/>
    </source>
</evidence>
<comment type="catalytic activity">
    <reaction evidence="7">
        <text>[protein]-L-isoaspartate + S-adenosyl-L-methionine = [protein]-L-isoaspartate alpha-methyl ester + S-adenosyl-L-homocysteine</text>
        <dbReference type="Rhea" id="RHEA:12705"/>
        <dbReference type="Rhea" id="RHEA-COMP:12143"/>
        <dbReference type="Rhea" id="RHEA-COMP:12144"/>
        <dbReference type="ChEBI" id="CHEBI:57856"/>
        <dbReference type="ChEBI" id="CHEBI:59789"/>
        <dbReference type="ChEBI" id="CHEBI:90596"/>
        <dbReference type="ChEBI" id="CHEBI:90598"/>
        <dbReference type="EC" id="2.1.1.77"/>
    </reaction>
</comment>
<evidence type="ECO:0000256" key="6">
    <source>
        <dbReference type="ARBA" id="ARBA00022691"/>
    </source>
</evidence>
<dbReference type="EC" id="2.1.1.77" evidence="7"/>
<dbReference type="GO" id="GO:0004719">
    <property type="term" value="F:protein-L-isoaspartate (D-aspartate) O-methyltransferase activity"/>
    <property type="evidence" value="ECO:0007669"/>
    <property type="project" value="UniProtKB-UniRule"/>
</dbReference>
<comment type="function">
    <text evidence="7">Catalyzes the methyl esterification of L-isoaspartyl residues in peptides and proteins that result from spontaneous decomposition of normal L-aspartyl and L-asparaginyl residues. It plays a role in the repair and/or degradation of damaged proteins.</text>
</comment>
<evidence type="ECO:0000256" key="3">
    <source>
        <dbReference type="ARBA" id="ARBA00022490"/>
    </source>
</evidence>
<organism evidence="8 9">
    <name type="scientific">Acidithiobacillus ferridurans</name>
    <dbReference type="NCBI Taxonomy" id="1232575"/>
    <lineage>
        <taxon>Bacteria</taxon>
        <taxon>Pseudomonadati</taxon>
        <taxon>Pseudomonadota</taxon>
        <taxon>Acidithiobacillia</taxon>
        <taxon>Acidithiobacillales</taxon>
        <taxon>Acidithiobacillaceae</taxon>
        <taxon>Acidithiobacillus</taxon>
    </lineage>
</organism>
<name>A0A8X8G2Y9_ACIFI</name>
<dbReference type="GO" id="GO:0030091">
    <property type="term" value="P:protein repair"/>
    <property type="evidence" value="ECO:0007669"/>
    <property type="project" value="UniProtKB-UniRule"/>
</dbReference>
<keyword evidence="4 7" id="KW-0489">Methyltransferase</keyword>
<dbReference type="GO" id="GO:0032259">
    <property type="term" value="P:methylation"/>
    <property type="evidence" value="ECO:0007669"/>
    <property type="project" value="UniProtKB-KW"/>
</dbReference>
<comment type="similarity">
    <text evidence="2 7">Belongs to the methyltransferase superfamily. L-isoaspartyl/D-aspartyl protein methyltransferase family.</text>
</comment>
<keyword evidence="5 7" id="KW-0808">Transferase</keyword>
<evidence type="ECO:0000256" key="5">
    <source>
        <dbReference type="ARBA" id="ARBA00022679"/>
    </source>
</evidence>
<dbReference type="AlphaFoldDB" id="A0A8X8G2Y9"/>
<dbReference type="SUPFAM" id="SSF53335">
    <property type="entry name" value="S-adenosyl-L-methionine-dependent methyltransferases"/>
    <property type="match status" value="1"/>
</dbReference>
<evidence type="ECO:0000256" key="4">
    <source>
        <dbReference type="ARBA" id="ARBA00022603"/>
    </source>
</evidence>
<dbReference type="EMBL" id="JABBHS010000065">
    <property type="protein sequence ID" value="MBU2722066.1"/>
    <property type="molecule type" value="Genomic_DNA"/>
</dbReference>
<keyword evidence="3 7" id="KW-0963">Cytoplasm</keyword>
<reference evidence="8" key="1">
    <citation type="journal article" date="2021" name="ISME J.">
        <title>Genomic evolution of the class Acidithiobacillia: deep-branching Proteobacteria living in extreme acidic conditions.</title>
        <authorList>
            <person name="Moya-Beltran A."/>
            <person name="Beard S."/>
            <person name="Rojas-Villalobos C."/>
            <person name="Issotta F."/>
            <person name="Gallardo Y."/>
            <person name="Ulloa R."/>
            <person name="Giaveno A."/>
            <person name="Degli Esposti M."/>
            <person name="Johnson D.B."/>
            <person name="Quatrini R."/>
        </authorList>
    </citation>
    <scope>NUCLEOTIDE SEQUENCE</scope>
    <source>
        <strain evidence="8">DSM 583</strain>
    </source>
</reference>
<evidence type="ECO:0000313" key="9">
    <source>
        <dbReference type="Proteomes" id="UP000887300"/>
    </source>
</evidence>
<evidence type="ECO:0000313" key="8">
    <source>
        <dbReference type="EMBL" id="MBU2722066.1"/>
    </source>
</evidence>
<accession>A0A8X8G2Y9</accession>
<dbReference type="FunFam" id="3.40.50.150:FF:000010">
    <property type="entry name" value="Protein-L-isoaspartate O-methyltransferase"/>
    <property type="match status" value="1"/>
</dbReference>